<accession>A0A238JMX0</accession>
<evidence type="ECO:0000313" key="1">
    <source>
        <dbReference type="EMBL" id="SMX32020.1"/>
    </source>
</evidence>
<dbReference type="AlphaFoldDB" id="A0A238JMX0"/>
<protein>
    <recommendedName>
        <fullName evidence="3">Flagellar assembly protein H</fullName>
    </recommendedName>
</protein>
<keyword evidence="2" id="KW-1185">Reference proteome</keyword>
<gene>
    <name evidence="1" type="ORF">MAA8898_00116</name>
</gene>
<dbReference type="Proteomes" id="UP000207598">
    <property type="component" value="Unassembled WGS sequence"/>
</dbReference>
<name>A0A238JMX0_9RHOB</name>
<dbReference type="EMBL" id="FXYF01000001">
    <property type="protein sequence ID" value="SMX32020.1"/>
    <property type="molecule type" value="Genomic_DNA"/>
</dbReference>
<sequence length="209" mass="22968">MSALQDLLEDFGGAPLARGSATRAEAAPQQPAFNEADLEGKKLEAFEKGYRAGWDDSVKSQSDDRTRISSAFGQHLQDLSFTYHEAYTQVMNAVTPLLNEMVNALMPALARETLGHHIVDQLKAMSREIGQMEVVIAVAPTRVEAVTPLLKSDFAFPIQLVPDDTLAEEQADIRFGETERQIDLSDLIASVAEAVEGFAHDNRRKMTHG</sequence>
<dbReference type="RefSeq" id="WP_094019020.1">
    <property type="nucleotide sequence ID" value="NZ_FXYF01000001.1"/>
</dbReference>
<evidence type="ECO:0000313" key="2">
    <source>
        <dbReference type="Proteomes" id="UP000207598"/>
    </source>
</evidence>
<dbReference type="OrthoDB" id="7870971at2"/>
<proteinExistence type="predicted"/>
<evidence type="ECO:0008006" key="3">
    <source>
        <dbReference type="Google" id="ProtNLM"/>
    </source>
</evidence>
<organism evidence="1 2">
    <name type="scientific">Maliponia aquimaris</name>
    <dbReference type="NCBI Taxonomy" id="1673631"/>
    <lineage>
        <taxon>Bacteria</taxon>
        <taxon>Pseudomonadati</taxon>
        <taxon>Pseudomonadota</taxon>
        <taxon>Alphaproteobacteria</taxon>
        <taxon>Rhodobacterales</taxon>
        <taxon>Paracoccaceae</taxon>
        <taxon>Maliponia</taxon>
    </lineage>
</organism>
<reference evidence="1 2" key="1">
    <citation type="submission" date="2017-05" db="EMBL/GenBank/DDBJ databases">
        <authorList>
            <person name="Song R."/>
            <person name="Chenine A.L."/>
            <person name="Ruprecht R.M."/>
        </authorList>
    </citation>
    <scope>NUCLEOTIDE SEQUENCE [LARGE SCALE GENOMIC DNA]</scope>
    <source>
        <strain evidence="1 2">CECT 8898</strain>
    </source>
</reference>